<dbReference type="STRING" id="530584.SAMN05421630_11254"/>
<dbReference type="EMBL" id="FMZE01000012">
    <property type="protein sequence ID" value="SDD76601.1"/>
    <property type="molecule type" value="Genomic_DNA"/>
</dbReference>
<dbReference type="AlphaFoldDB" id="A0A222VTJ2"/>
<sequence length="386" mass="41346">MPHPAQLPLSGVTVVAVEQAVAAPLATRHLADLGARVIKVEREPGGDFARAYDTTVLGQSSHFIWLNRGKESITLDLKSERGIDVLRALLARADVFVQNLAPGAAERIGLGAESLLADHPRLIVANISGYGPTGPYRHKKAYDLLLQCETGVVSITGTPEEPAKAGIPVADIAAGVYAYSGVLAALYERERTGEGQVVEISMLDALSEWMGYPRYYSTYGGTPPARSGARHAAIAPYGPFATSDGQVFLAVQNEREWGVLCENILGDRGLAADPRFATNTERVANRAALTALIENRLAGRTTSEVETLLDEARIANARMRDVNDAAVHPQLLARDRIRSVGTPEGEVRTLRPPMLNDDRETALGPVPAAGAHTKSIMDWLGFGDDA</sequence>
<dbReference type="Gene3D" id="3.30.1540.10">
    <property type="entry name" value="formyl-coa transferase, domain 3"/>
    <property type="match status" value="1"/>
</dbReference>
<keyword evidence="1 2" id="KW-0808">Transferase</keyword>
<dbReference type="InterPro" id="IPR023606">
    <property type="entry name" value="CoA-Trfase_III_dom_1_sf"/>
</dbReference>
<dbReference type="PANTHER" id="PTHR48207">
    <property type="entry name" value="SUCCINATE--HYDROXYMETHYLGLUTARATE COA-TRANSFERASE"/>
    <property type="match status" value="1"/>
</dbReference>
<accession>A0A222VTJ2</accession>
<dbReference type="InterPro" id="IPR003673">
    <property type="entry name" value="CoA-Trfase_fam_III"/>
</dbReference>
<dbReference type="OrthoDB" id="9797653at2"/>
<proteinExistence type="predicted"/>
<evidence type="ECO:0000313" key="3">
    <source>
        <dbReference type="Proteomes" id="UP000199494"/>
    </source>
</evidence>
<gene>
    <name evidence="2" type="ORF">SAMN05421630_11254</name>
</gene>
<dbReference type="InterPro" id="IPR044855">
    <property type="entry name" value="CoA-Trfase_III_dom3_sf"/>
</dbReference>
<evidence type="ECO:0000256" key="1">
    <source>
        <dbReference type="ARBA" id="ARBA00022679"/>
    </source>
</evidence>
<dbReference type="KEGG" id="pmad:BAY61_22175"/>
<dbReference type="Gene3D" id="3.40.50.10540">
    <property type="entry name" value="Crotonobetainyl-coa:carnitine coa-transferase, domain 1"/>
    <property type="match status" value="1"/>
</dbReference>
<name>A0A222VTJ2_9PSEU</name>
<dbReference type="Proteomes" id="UP000199494">
    <property type="component" value="Unassembled WGS sequence"/>
</dbReference>
<organism evidence="2 3">
    <name type="scientific">Prauserella marina</name>
    <dbReference type="NCBI Taxonomy" id="530584"/>
    <lineage>
        <taxon>Bacteria</taxon>
        <taxon>Bacillati</taxon>
        <taxon>Actinomycetota</taxon>
        <taxon>Actinomycetes</taxon>
        <taxon>Pseudonocardiales</taxon>
        <taxon>Pseudonocardiaceae</taxon>
        <taxon>Prauserella</taxon>
    </lineage>
</organism>
<protein>
    <submittedName>
        <fullName evidence="2">Crotonobetainyl-CoA:carnitine CoA-transferase CaiB</fullName>
    </submittedName>
</protein>
<evidence type="ECO:0000313" key="2">
    <source>
        <dbReference type="EMBL" id="SDD76601.1"/>
    </source>
</evidence>
<dbReference type="Pfam" id="PF02515">
    <property type="entry name" value="CoA_transf_3"/>
    <property type="match status" value="1"/>
</dbReference>
<dbReference type="PANTHER" id="PTHR48207:SF3">
    <property type="entry name" value="SUCCINATE--HYDROXYMETHYLGLUTARATE COA-TRANSFERASE"/>
    <property type="match status" value="1"/>
</dbReference>
<keyword evidence="3" id="KW-1185">Reference proteome</keyword>
<dbReference type="GO" id="GO:0008410">
    <property type="term" value="F:CoA-transferase activity"/>
    <property type="evidence" value="ECO:0007669"/>
    <property type="project" value="TreeGrafter"/>
</dbReference>
<dbReference type="SUPFAM" id="SSF89796">
    <property type="entry name" value="CoA-transferase family III (CaiB/BaiF)"/>
    <property type="match status" value="1"/>
</dbReference>
<reference evidence="2 3" key="1">
    <citation type="submission" date="2016-10" db="EMBL/GenBank/DDBJ databases">
        <authorList>
            <person name="de Groot N.N."/>
        </authorList>
    </citation>
    <scope>NUCLEOTIDE SEQUENCE [LARGE SCALE GENOMIC DNA]</scope>
    <source>
        <strain evidence="2 3">CGMCC 4.5506</strain>
    </source>
</reference>
<dbReference type="RefSeq" id="WP_091809579.1">
    <property type="nucleotide sequence ID" value="NZ_CP016353.1"/>
</dbReference>
<dbReference type="InterPro" id="IPR050483">
    <property type="entry name" value="CoA-transferase_III_domain"/>
</dbReference>